<name>A0A5C0VKE9_9SPHI</name>
<dbReference type="InterPro" id="IPR050904">
    <property type="entry name" value="Adhesion/Biosynth-related"/>
</dbReference>
<dbReference type="SMART" id="SM00554">
    <property type="entry name" value="FAS1"/>
    <property type="match status" value="2"/>
</dbReference>
<feature type="domain" description="FAS1" evidence="2">
    <location>
        <begin position="181"/>
        <end position="332"/>
    </location>
</feature>
<accession>A0A5C0VKE9</accession>
<evidence type="ECO:0000313" key="3">
    <source>
        <dbReference type="EMBL" id="QEK52163.1"/>
    </source>
</evidence>
<dbReference type="RefSeq" id="WP_149074993.1">
    <property type="nucleotide sequence ID" value="NZ_CP043329.1"/>
</dbReference>
<dbReference type="GO" id="GO:0005615">
    <property type="term" value="C:extracellular space"/>
    <property type="evidence" value="ECO:0007669"/>
    <property type="project" value="TreeGrafter"/>
</dbReference>
<feature type="chain" id="PRO_5023036794" evidence="1">
    <location>
        <begin position="26"/>
        <end position="334"/>
    </location>
</feature>
<dbReference type="Pfam" id="PF02469">
    <property type="entry name" value="Fasciclin"/>
    <property type="match status" value="2"/>
</dbReference>
<dbReference type="InterPro" id="IPR036378">
    <property type="entry name" value="FAS1_dom_sf"/>
</dbReference>
<evidence type="ECO:0000256" key="1">
    <source>
        <dbReference type="SAM" id="SignalP"/>
    </source>
</evidence>
<dbReference type="PANTHER" id="PTHR10900">
    <property type="entry name" value="PERIOSTIN-RELATED"/>
    <property type="match status" value="1"/>
</dbReference>
<dbReference type="InterPro" id="IPR000782">
    <property type="entry name" value="FAS1_domain"/>
</dbReference>
<dbReference type="PROSITE" id="PS51257">
    <property type="entry name" value="PROKAR_LIPOPROTEIN"/>
    <property type="match status" value="1"/>
</dbReference>
<evidence type="ECO:0000313" key="4">
    <source>
        <dbReference type="Proteomes" id="UP000323653"/>
    </source>
</evidence>
<proteinExistence type="predicted"/>
<gene>
    <name evidence="3" type="ORF">FYC62_11335</name>
</gene>
<dbReference type="Proteomes" id="UP000323653">
    <property type="component" value="Chromosome"/>
</dbReference>
<protein>
    <submittedName>
        <fullName evidence="3">Fasciclin domain-containing protein</fullName>
    </submittedName>
</protein>
<evidence type="ECO:0000259" key="2">
    <source>
        <dbReference type="PROSITE" id="PS50213"/>
    </source>
</evidence>
<feature type="domain" description="FAS1" evidence="2">
    <location>
        <begin position="34"/>
        <end position="172"/>
    </location>
</feature>
<organism evidence="3 4">
    <name type="scientific">Pedobacter aquae</name>
    <dbReference type="NCBI Taxonomy" id="2605747"/>
    <lineage>
        <taxon>Bacteria</taxon>
        <taxon>Pseudomonadati</taxon>
        <taxon>Bacteroidota</taxon>
        <taxon>Sphingobacteriia</taxon>
        <taxon>Sphingobacteriales</taxon>
        <taxon>Sphingobacteriaceae</taxon>
        <taxon>Pedobacter</taxon>
    </lineage>
</organism>
<dbReference type="EMBL" id="CP043329">
    <property type="protein sequence ID" value="QEK52163.1"/>
    <property type="molecule type" value="Genomic_DNA"/>
</dbReference>
<keyword evidence="4" id="KW-1185">Reference proteome</keyword>
<keyword evidence="1" id="KW-0732">Signal</keyword>
<dbReference type="Gene3D" id="2.30.180.10">
    <property type="entry name" value="FAS1 domain"/>
    <property type="match status" value="2"/>
</dbReference>
<feature type="signal peptide" evidence="1">
    <location>
        <begin position="1"/>
        <end position="25"/>
    </location>
</feature>
<reference evidence="3 4" key="1">
    <citation type="submission" date="2019-08" db="EMBL/GenBank/DDBJ databases">
        <title>Pedobacter sp. nov., isolated from Han river, South Korea.</title>
        <authorList>
            <person name="Lee D.-H."/>
            <person name="Kim Y.-S."/>
            <person name="Hwang E.-M."/>
            <person name="Le Tran T.C."/>
            <person name="Cha C.-J."/>
        </authorList>
    </citation>
    <scope>NUCLEOTIDE SEQUENCE [LARGE SCALE GENOMIC DNA]</scope>
    <source>
        <strain evidence="3 4">CJ43</strain>
    </source>
</reference>
<dbReference type="PROSITE" id="PS50213">
    <property type="entry name" value="FAS1"/>
    <property type="match status" value="2"/>
</dbReference>
<dbReference type="PANTHER" id="PTHR10900:SF77">
    <property type="entry name" value="FI19380P1"/>
    <property type="match status" value="1"/>
</dbReference>
<dbReference type="KEGG" id="pej:FYC62_11335"/>
<dbReference type="SUPFAM" id="SSF82153">
    <property type="entry name" value="FAS1 domain"/>
    <property type="match status" value="2"/>
</dbReference>
<dbReference type="AlphaFoldDB" id="A0A5C0VKE9"/>
<sequence>MKINRFINSKLVFGLVALTVATVFSSCNKEEDAKPTVAQVAVSMSGFSQLEAAAIRGDVAIALSNKNPDDPSGNYTVFAPTNDAFARLGLVNPQDLNVLQKPFLNQVLLYHVSSGALNQTQVMSAGNIPSLIAGVTKKVIVRNNEYYINGSKILATDVQADNGIVHVIDKVLLATGGDIVQSALTLRNAQGFTTPELSFLVEAVLYAELAGALTKGTNTPSFTVFAPTDQAFKDLGVILGVPLNVPADIRKLPKDVVTNVLLNHVVADGGKFTSELFQGTLNPQLDNSRITLGAFNNGVLPVSGRGNAQAANMVIPDIQTTNGVVHIIDRVLLP</sequence>